<evidence type="ECO:0000313" key="2">
    <source>
        <dbReference type="Proteomes" id="UP000324222"/>
    </source>
</evidence>
<gene>
    <name evidence="1" type="ORF">E2C01_010747</name>
</gene>
<dbReference type="Proteomes" id="UP000324222">
    <property type="component" value="Unassembled WGS sequence"/>
</dbReference>
<sequence length="64" mass="7227">MEQASKIRRAVSMKVITEYSKGYKLTAKKEGENKDRRDKLSKGIPCSDYGKTQLGNFTVQDVSL</sequence>
<keyword evidence="2" id="KW-1185">Reference proteome</keyword>
<reference evidence="1 2" key="1">
    <citation type="submission" date="2019-05" db="EMBL/GenBank/DDBJ databases">
        <title>Another draft genome of Portunus trituberculatus and its Hox gene families provides insights of decapod evolution.</title>
        <authorList>
            <person name="Jeong J.-H."/>
            <person name="Song I."/>
            <person name="Kim S."/>
            <person name="Choi T."/>
            <person name="Kim D."/>
            <person name="Ryu S."/>
            <person name="Kim W."/>
        </authorList>
    </citation>
    <scope>NUCLEOTIDE SEQUENCE [LARGE SCALE GENOMIC DNA]</scope>
    <source>
        <tissue evidence="1">Muscle</tissue>
    </source>
</reference>
<dbReference type="EMBL" id="VSRR010000628">
    <property type="protein sequence ID" value="MPC17878.1"/>
    <property type="molecule type" value="Genomic_DNA"/>
</dbReference>
<comment type="caution">
    <text evidence="1">The sequence shown here is derived from an EMBL/GenBank/DDBJ whole genome shotgun (WGS) entry which is preliminary data.</text>
</comment>
<evidence type="ECO:0000313" key="1">
    <source>
        <dbReference type="EMBL" id="MPC17878.1"/>
    </source>
</evidence>
<proteinExistence type="predicted"/>
<protein>
    <submittedName>
        <fullName evidence="1">Uncharacterized protein</fullName>
    </submittedName>
</protein>
<name>A0A5B7D987_PORTR</name>
<organism evidence="1 2">
    <name type="scientific">Portunus trituberculatus</name>
    <name type="common">Swimming crab</name>
    <name type="synonym">Neptunus trituberculatus</name>
    <dbReference type="NCBI Taxonomy" id="210409"/>
    <lineage>
        <taxon>Eukaryota</taxon>
        <taxon>Metazoa</taxon>
        <taxon>Ecdysozoa</taxon>
        <taxon>Arthropoda</taxon>
        <taxon>Crustacea</taxon>
        <taxon>Multicrustacea</taxon>
        <taxon>Malacostraca</taxon>
        <taxon>Eumalacostraca</taxon>
        <taxon>Eucarida</taxon>
        <taxon>Decapoda</taxon>
        <taxon>Pleocyemata</taxon>
        <taxon>Brachyura</taxon>
        <taxon>Eubrachyura</taxon>
        <taxon>Portunoidea</taxon>
        <taxon>Portunidae</taxon>
        <taxon>Portuninae</taxon>
        <taxon>Portunus</taxon>
    </lineage>
</organism>
<accession>A0A5B7D987</accession>
<dbReference type="AlphaFoldDB" id="A0A5B7D987"/>